<reference evidence="2 3" key="1">
    <citation type="submission" date="2016-11" db="EMBL/GenBank/DDBJ databases">
        <authorList>
            <person name="Jaros S."/>
            <person name="Januszkiewicz K."/>
            <person name="Wedrychowicz H."/>
        </authorList>
    </citation>
    <scope>NUCLEOTIDE SEQUENCE [LARGE SCALE GENOMIC DNA]</scope>
    <source>
        <strain evidence="2 3">DSM 10068</strain>
    </source>
</reference>
<sequence length="288" mass="32384">MNTVGITEKADVCPSCGKEIQFESATFGDLSRKFTIACDCDREEREQEQKRKRAEDIERGTAIFRVGMQIGTGIHKRQRKMTFDNFVPLDGQQEAFDTCRAYAEDWTEKTEHGLLISGPVGSGKTHLGSAICNAIIARQPVKEYEAERYISCDPDGPVDYGENGLYYSGSLRPEYSGMKLISSVSFLNRIKSAYDSKDEDPEDIMDGYKEIKLLVLDDLGAEKATDWALEKLFDLIDFRYNELLPIVATTNLTTLEMKDVLGDRIADRLRSMCKLVSITAPSQRITAK</sequence>
<dbReference type="InterPro" id="IPR002611">
    <property type="entry name" value="IstB_ATP-bd"/>
</dbReference>
<dbReference type="PANTHER" id="PTHR30050">
    <property type="entry name" value="CHROMOSOMAL REPLICATION INITIATOR PROTEIN DNAA"/>
    <property type="match status" value="1"/>
</dbReference>
<dbReference type="InterPro" id="IPR027417">
    <property type="entry name" value="P-loop_NTPase"/>
</dbReference>
<feature type="domain" description="AAA+ ATPase" evidence="1">
    <location>
        <begin position="110"/>
        <end position="279"/>
    </location>
</feature>
<dbReference type="Pfam" id="PF00308">
    <property type="entry name" value="Bac_DnaA"/>
    <property type="match status" value="1"/>
</dbReference>
<proteinExistence type="predicted"/>
<dbReference type="SUPFAM" id="SSF52540">
    <property type="entry name" value="P-loop containing nucleoside triphosphate hydrolases"/>
    <property type="match status" value="1"/>
</dbReference>
<dbReference type="GO" id="GO:0005524">
    <property type="term" value="F:ATP binding"/>
    <property type="evidence" value="ECO:0007669"/>
    <property type="project" value="InterPro"/>
</dbReference>
<evidence type="ECO:0000313" key="3">
    <source>
        <dbReference type="Proteomes" id="UP000183995"/>
    </source>
</evidence>
<keyword evidence="3" id="KW-1185">Reference proteome</keyword>
<dbReference type="PANTHER" id="PTHR30050:SF4">
    <property type="entry name" value="ATP-BINDING PROTEIN RV3427C IN INSERTION SEQUENCE-RELATED"/>
    <property type="match status" value="1"/>
</dbReference>
<gene>
    <name evidence="2" type="ORF">SAMN02745823_03857</name>
</gene>
<dbReference type="Gene3D" id="3.40.50.300">
    <property type="entry name" value="P-loop containing nucleotide triphosphate hydrolases"/>
    <property type="match status" value="1"/>
</dbReference>
<name>A0A1M5ZKP8_9FIRM</name>
<dbReference type="EMBL" id="FQXV01000027">
    <property type="protein sequence ID" value="SHI24718.1"/>
    <property type="molecule type" value="Genomic_DNA"/>
</dbReference>
<dbReference type="InterPro" id="IPR003593">
    <property type="entry name" value="AAA+_ATPase"/>
</dbReference>
<dbReference type="Proteomes" id="UP000183995">
    <property type="component" value="Unassembled WGS sequence"/>
</dbReference>
<dbReference type="STRING" id="1123282.SAMN02745823_03857"/>
<evidence type="ECO:0000313" key="2">
    <source>
        <dbReference type="EMBL" id="SHI24718.1"/>
    </source>
</evidence>
<protein>
    <submittedName>
        <fullName evidence="2">DNA replication protein DnaC</fullName>
    </submittedName>
</protein>
<dbReference type="GO" id="GO:0006260">
    <property type="term" value="P:DNA replication"/>
    <property type="evidence" value="ECO:0007669"/>
    <property type="project" value="TreeGrafter"/>
</dbReference>
<dbReference type="RefSeq" id="WP_073083321.1">
    <property type="nucleotide sequence ID" value="NZ_FQXV01000027.1"/>
</dbReference>
<evidence type="ECO:0000259" key="1">
    <source>
        <dbReference type="SMART" id="SM00382"/>
    </source>
</evidence>
<dbReference type="OrthoDB" id="9770694at2"/>
<dbReference type="SMART" id="SM00382">
    <property type="entry name" value="AAA"/>
    <property type="match status" value="1"/>
</dbReference>
<dbReference type="Pfam" id="PF01695">
    <property type="entry name" value="IstB_IS21"/>
    <property type="match status" value="1"/>
</dbReference>
<organism evidence="2 3">
    <name type="scientific">Sporobacter termitidis DSM 10068</name>
    <dbReference type="NCBI Taxonomy" id="1123282"/>
    <lineage>
        <taxon>Bacteria</taxon>
        <taxon>Bacillati</taxon>
        <taxon>Bacillota</taxon>
        <taxon>Clostridia</taxon>
        <taxon>Eubacteriales</taxon>
        <taxon>Oscillospiraceae</taxon>
        <taxon>Sporobacter</taxon>
    </lineage>
</organism>
<accession>A0A1M5ZKP8</accession>
<dbReference type="InterPro" id="IPR013317">
    <property type="entry name" value="DnaA_dom"/>
</dbReference>
<dbReference type="AlphaFoldDB" id="A0A1M5ZKP8"/>